<organism evidence="2 3">
    <name type="scientific">Brevibacillus porteri</name>
    <dbReference type="NCBI Taxonomy" id="2126350"/>
    <lineage>
        <taxon>Bacteria</taxon>
        <taxon>Bacillati</taxon>
        <taxon>Bacillota</taxon>
        <taxon>Bacilli</taxon>
        <taxon>Bacillales</taxon>
        <taxon>Paenibacillaceae</taxon>
        <taxon>Brevibacillus</taxon>
    </lineage>
</organism>
<dbReference type="GeneID" id="95753749"/>
<proteinExistence type="predicted"/>
<name>A0ABX5FHR9_9BACL</name>
<keyword evidence="3" id="KW-1185">Reference proteome</keyword>
<evidence type="ECO:0000313" key="2">
    <source>
        <dbReference type="EMBL" id="PSK04207.1"/>
    </source>
</evidence>
<dbReference type="RefSeq" id="WP_106836287.1">
    <property type="nucleotide sequence ID" value="NZ_JARMEW010000044.1"/>
</dbReference>
<evidence type="ECO:0000313" key="3">
    <source>
        <dbReference type="Proteomes" id="UP000241645"/>
    </source>
</evidence>
<accession>A0ABX5FHR9</accession>
<evidence type="ECO:0000259" key="1">
    <source>
        <dbReference type="Pfam" id="PF22479"/>
    </source>
</evidence>
<dbReference type="EMBL" id="PXZO01000060">
    <property type="protein sequence ID" value="PSK04207.1"/>
    <property type="molecule type" value="Genomic_DNA"/>
</dbReference>
<dbReference type="InterPro" id="IPR054252">
    <property type="entry name" value="Pam3_gp18"/>
</dbReference>
<protein>
    <recommendedName>
        <fullName evidence="1">Cyanophage baseplate Pam3 plug gp18 domain-containing protein</fullName>
    </recommendedName>
</protein>
<comment type="caution">
    <text evidence="2">The sequence shown here is derived from an EMBL/GenBank/DDBJ whole genome shotgun (WGS) entry which is preliminary data.</text>
</comment>
<dbReference type="Pfam" id="PF22479">
    <property type="entry name" value="Pam3_gp18"/>
    <property type="match status" value="1"/>
</dbReference>
<sequence>MAEYIDIEKDLIPYRFEVSLSDAVFTFEIHYNSEFDFFTVDLERDGEILATGVKLVYGISLFADCMDHRFPQEELIPFDVSGINQEVTWSTLGETIFLYVIEGDSDG</sequence>
<reference evidence="2 3" key="1">
    <citation type="submission" date="2018-03" db="EMBL/GenBank/DDBJ databases">
        <title>Brevisbacillus phylogenomics.</title>
        <authorList>
            <person name="Dunlap C."/>
        </authorList>
    </citation>
    <scope>NUCLEOTIDE SEQUENCE [LARGE SCALE GENOMIC DNA]</scope>
    <source>
        <strain evidence="2 3">NRRL B-41110</strain>
    </source>
</reference>
<dbReference type="Proteomes" id="UP000241645">
    <property type="component" value="Unassembled WGS sequence"/>
</dbReference>
<gene>
    <name evidence="2" type="ORF">C7R92_27090</name>
</gene>
<feature type="domain" description="Cyanophage baseplate Pam3 plug gp18" evidence="1">
    <location>
        <begin position="3"/>
        <end position="102"/>
    </location>
</feature>